<reference evidence="2 3" key="1">
    <citation type="journal article" date="2021" name="Plant Biotechnol. J.">
        <title>Multi-omics assisted identification of the key and species-specific regulatory components of drought-tolerant mechanisms in Gossypium stocksii.</title>
        <authorList>
            <person name="Yu D."/>
            <person name="Ke L."/>
            <person name="Zhang D."/>
            <person name="Wu Y."/>
            <person name="Sun Y."/>
            <person name="Mei J."/>
            <person name="Sun J."/>
            <person name="Sun Y."/>
        </authorList>
    </citation>
    <scope>NUCLEOTIDE SEQUENCE [LARGE SCALE GENOMIC DNA]</scope>
    <source>
        <strain evidence="3">cv. E1</strain>
        <tissue evidence="2">Leaf</tissue>
    </source>
</reference>
<gene>
    <name evidence="2" type="ORF">J1N35_004892</name>
</gene>
<keyword evidence="3" id="KW-1185">Reference proteome</keyword>
<dbReference type="AlphaFoldDB" id="A0A9D3WDN5"/>
<evidence type="ECO:0000256" key="1">
    <source>
        <dbReference type="SAM" id="MobiDB-lite"/>
    </source>
</evidence>
<organism evidence="2 3">
    <name type="scientific">Gossypium stocksii</name>
    <dbReference type="NCBI Taxonomy" id="47602"/>
    <lineage>
        <taxon>Eukaryota</taxon>
        <taxon>Viridiplantae</taxon>
        <taxon>Streptophyta</taxon>
        <taxon>Embryophyta</taxon>
        <taxon>Tracheophyta</taxon>
        <taxon>Spermatophyta</taxon>
        <taxon>Magnoliopsida</taxon>
        <taxon>eudicotyledons</taxon>
        <taxon>Gunneridae</taxon>
        <taxon>Pentapetalae</taxon>
        <taxon>rosids</taxon>
        <taxon>malvids</taxon>
        <taxon>Malvales</taxon>
        <taxon>Malvaceae</taxon>
        <taxon>Malvoideae</taxon>
        <taxon>Gossypium</taxon>
    </lineage>
</organism>
<dbReference type="EMBL" id="JAIQCV010000002">
    <property type="protein sequence ID" value="KAH1121732.1"/>
    <property type="molecule type" value="Genomic_DNA"/>
</dbReference>
<feature type="region of interest" description="Disordered" evidence="1">
    <location>
        <begin position="1"/>
        <end position="22"/>
    </location>
</feature>
<accession>A0A9D3WDN5</accession>
<comment type="caution">
    <text evidence="2">The sequence shown here is derived from an EMBL/GenBank/DDBJ whole genome shotgun (WGS) entry which is preliminary data.</text>
</comment>
<feature type="region of interest" description="Disordered" evidence="1">
    <location>
        <begin position="94"/>
        <end position="115"/>
    </location>
</feature>
<name>A0A9D3WDN5_9ROSI</name>
<evidence type="ECO:0000313" key="3">
    <source>
        <dbReference type="Proteomes" id="UP000828251"/>
    </source>
</evidence>
<evidence type="ECO:0000313" key="2">
    <source>
        <dbReference type="EMBL" id="KAH1121732.1"/>
    </source>
</evidence>
<sequence length="115" mass="12238">MDSNQGSESDSGADSNRNTKKVRFKEVGDGENINMVVDSDQQPTLSFKDKLLQGGMGSLDGNPTDMTDWNENDLVLLDGDVNTSIVNGIPTISLPYQGPSVQGDGVDSDSQTSRA</sequence>
<protein>
    <submittedName>
        <fullName evidence="2">Uncharacterized protein</fullName>
    </submittedName>
</protein>
<dbReference type="OrthoDB" id="993029at2759"/>
<proteinExistence type="predicted"/>
<dbReference type="Proteomes" id="UP000828251">
    <property type="component" value="Unassembled WGS sequence"/>
</dbReference>
<feature type="compositionally biased region" description="Polar residues" evidence="1">
    <location>
        <begin position="1"/>
        <end position="16"/>
    </location>
</feature>